<dbReference type="InterPro" id="IPR012340">
    <property type="entry name" value="NA-bd_OB-fold"/>
</dbReference>
<dbReference type="Pfam" id="PF00313">
    <property type="entry name" value="CSD"/>
    <property type="match status" value="1"/>
</dbReference>
<dbReference type="FunFam" id="2.40.50.140:FF:000006">
    <property type="entry name" value="Cold shock protein CspC"/>
    <property type="match status" value="1"/>
</dbReference>
<name>A0A0A9W780_LYGHE</name>
<dbReference type="CDD" id="cd04458">
    <property type="entry name" value="CSP_CDS"/>
    <property type="match status" value="1"/>
</dbReference>
<dbReference type="Gene3D" id="2.40.50.140">
    <property type="entry name" value="Nucleic acid-binding proteins"/>
    <property type="match status" value="1"/>
</dbReference>
<keyword evidence="2" id="KW-0963">Cytoplasm</keyword>
<dbReference type="PRINTS" id="PR00050">
    <property type="entry name" value="COLDSHOCK"/>
</dbReference>
<dbReference type="InterPro" id="IPR011129">
    <property type="entry name" value="CSD"/>
</dbReference>
<feature type="domain" description="CSD" evidence="3">
    <location>
        <begin position="32"/>
        <end position="96"/>
    </location>
</feature>
<accession>A0A0A9W780</accession>
<dbReference type="InterPro" id="IPR019844">
    <property type="entry name" value="CSD_CS"/>
</dbReference>
<dbReference type="GO" id="GO:0003676">
    <property type="term" value="F:nucleic acid binding"/>
    <property type="evidence" value="ECO:0007669"/>
    <property type="project" value="InterPro"/>
</dbReference>
<protein>
    <submittedName>
        <fullName evidence="5">Cold shock protein CspA</fullName>
    </submittedName>
</protein>
<dbReference type="EMBL" id="GBHO01039996">
    <property type="protein sequence ID" value="JAG03608.1"/>
    <property type="molecule type" value="Transcribed_RNA"/>
</dbReference>
<comment type="subcellular location">
    <subcellularLocation>
        <location evidence="1">Cytoplasm</location>
    </subcellularLocation>
</comment>
<organism evidence="5">
    <name type="scientific">Lygus hesperus</name>
    <name type="common">Western plant bug</name>
    <dbReference type="NCBI Taxonomy" id="30085"/>
    <lineage>
        <taxon>Eukaryota</taxon>
        <taxon>Metazoa</taxon>
        <taxon>Ecdysozoa</taxon>
        <taxon>Arthropoda</taxon>
        <taxon>Hexapoda</taxon>
        <taxon>Insecta</taxon>
        <taxon>Pterygota</taxon>
        <taxon>Neoptera</taxon>
        <taxon>Paraneoptera</taxon>
        <taxon>Hemiptera</taxon>
        <taxon>Heteroptera</taxon>
        <taxon>Panheteroptera</taxon>
        <taxon>Cimicomorpha</taxon>
        <taxon>Miridae</taxon>
        <taxon>Mirini</taxon>
        <taxon>Lygus</taxon>
    </lineage>
</organism>
<dbReference type="PROSITE" id="PS00352">
    <property type="entry name" value="CSD_1"/>
    <property type="match status" value="1"/>
</dbReference>
<dbReference type="GO" id="GO:0005737">
    <property type="term" value="C:cytoplasm"/>
    <property type="evidence" value="ECO:0007669"/>
    <property type="project" value="UniProtKB-SubCell"/>
</dbReference>
<dbReference type="SUPFAM" id="SSF50249">
    <property type="entry name" value="Nucleic acid-binding proteins"/>
    <property type="match status" value="1"/>
</dbReference>
<reference evidence="5" key="1">
    <citation type="journal article" date="2014" name="PLoS ONE">
        <title>Transcriptome-Based Identification of ABC Transporters in the Western Tarnished Plant Bug Lygus hesperus.</title>
        <authorList>
            <person name="Hull J.J."/>
            <person name="Chaney K."/>
            <person name="Geib S.M."/>
            <person name="Fabrick J.A."/>
            <person name="Brent C.S."/>
            <person name="Walsh D."/>
            <person name="Lavine L.C."/>
        </authorList>
    </citation>
    <scope>NUCLEOTIDE SEQUENCE</scope>
</reference>
<gene>
    <name evidence="5" type="primary">cspA_1</name>
    <name evidence="4" type="synonym">cspA_0</name>
    <name evidence="4" type="ORF">CM83_6564</name>
    <name evidence="5" type="ORF">CM83_6565</name>
</gene>
<proteinExistence type="predicted"/>
<sequence length="111" mass="12252">MFGSLRLAINQQVKGALTGFSRAYISTTAGDRQRGVVKWFNAPKGFGFILRDTGSDVFVHFSGIRSDGFRTLEEGQRVEFVVAQGAKGPCAIDVTLLTPEEEEEGQQRMHE</sequence>
<evidence type="ECO:0000256" key="1">
    <source>
        <dbReference type="ARBA" id="ARBA00004496"/>
    </source>
</evidence>
<dbReference type="PROSITE" id="PS51857">
    <property type="entry name" value="CSD_2"/>
    <property type="match status" value="1"/>
</dbReference>
<dbReference type="PANTHER" id="PTHR46565:SF20">
    <property type="entry name" value="COLD SHOCK DOMAIN-CONTAINING PROTEIN 4"/>
    <property type="match status" value="1"/>
</dbReference>
<dbReference type="SMART" id="SM00357">
    <property type="entry name" value="CSP"/>
    <property type="match status" value="1"/>
</dbReference>
<evidence type="ECO:0000256" key="2">
    <source>
        <dbReference type="ARBA" id="ARBA00022490"/>
    </source>
</evidence>
<evidence type="ECO:0000313" key="5">
    <source>
        <dbReference type="EMBL" id="JAG03609.1"/>
    </source>
</evidence>
<dbReference type="PANTHER" id="PTHR46565">
    <property type="entry name" value="COLD SHOCK DOMAIN PROTEIN 2"/>
    <property type="match status" value="1"/>
</dbReference>
<dbReference type="AlphaFoldDB" id="A0A0A9W780"/>
<evidence type="ECO:0000313" key="4">
    <source>
        <dbReference type="EMBL" id="JAG03608.1"/>
    </source>
</evidence>
<evidence type="ECO:0000259" key="3">
    <source>
        <dbReference type="PROSITE" id="PS51857"/>
    </source>
</evidence>
<dbReference type="InterPro" id="IPR002059">
    <property type="entry name" value="CSP_DNA-bd"/>
</dbReference>
<dbReference type="EMBL" id="GBHO01039995">
    <property type="protein sequence ID" value="JAG03609.1"/>
    <property type="molecule type" value="Transcribed_RNA"/>
</dbReference>
<reference evidence="5" key="2">
    <citation type="submission" date="2014-07" db="EMBL/GenBank/DDBJ databases">
        <authorList>
            <person name="Hull J."/>
        </authorList>
    </citation>
    <scope>NUCLEOTIDE SEQUENCE</scope>
</reference>